<gene>
    <name evidence="2" type="ORF">EVAR_31303_1</name>
</gene>
<comment type="caution">
    <text evidence="2">The sequence shown here is derived from an EMBL/GenBank/DDBJ whole genome shotgun (WGS) entry which is preliminary data.</text>
</comment>
<feature type="region of interest" description="Disordered" evidence="1">
    <location>
        <begin position="77"/>
        <end position="108"/>
    </location>
</feature>
<evidence type="ECO:0000313" key="2">
    <source>
        <dbReference type="EMBL" id="GBP41178.1"/>
    </source>
</evidence>
<keyword evidence="3" id="KW-1185">Reference proteome</keyword>
<sequence length="108" mass="11864">MGNKRAPPPGTKVKLPSAKYLGFCKVLFACDFACVNIEPILCSGIGKSNIQGKVKFNIGSGSESCTELGSVSGAVVERKVEPAPRSRPELDREHELDRDHGRRRYWSM</sequence>
<feature type="compositionally biased region" description="Basic and acidic residues" evidence="1">
    <location>
        <begin position="77"/>
        <end position="100"/>
    </location>
</feature>
<reference evidence="2 3" key="1">
    <citation type="journal article" date="2019" name="Commun. Biol.">
        <title>The bagworm genome reveals a unique fibroin gene that provides high tensile strength.</title>
        <authorList>
            <person name="Kono N."/>
            <person name="Nakamura H."/>
            <person name="Ohtoshi R."/>
            <person name="Tomita M."/>
            <person name="Numata K."/>
            <person name="Arakawa K."/>
        </authorList>
    </citation>
    <scope>NUCLEOTIDE SEQUENCE [LARGE SCALE GENOMIC DNA]</scope>
</reference>
<evidence type="ECO:0000256" key="1">
    <source>
        <dbReference type="SAM" id="MobiDB-lite"/>
    </source>
</evidence>
<name>A0A4C1VPX7_EUMVA</name>
<dbReference type="Proteomes" id="UP000299102">
    <property type="component" value="Unassembled WGS sequence"/>
</dbReference>
<evidence type="ECO:0000313" key="3">
    <source>
        <dbReference type="Proteomes" id="UP000299102"/>
    </source>
</evidence>
<accession>A0A4C1VPX7</accession>
<dbReference type="AlphaFoldDB" id="A0A4C1VPX7"/>
<organism evidence="2 3">
    <name type="scientific">Eumeta variegata</name>
    <name type="common">Bagworm moth</name>
    <name type="synonym">Eumeta japonica</name>
    <dbReference type="NCBI Taxonomy" id="151549"/>
    <lineage>
        <taxon>Eukaryota</taxon>
        <taxon>Metazoa</taxon>
        <taxon>Ecdysozoa</taxon>
        <taxon>Arthropoda</taxon>
        <taxon>Hexapoda</taxon>
        <taxon>Insecta</taxon>
        <taxon>Pterygota</taxon>
        <taxon>Neoptera</taxon>
        <taxon>Endopterygota</taxon>
        <taxon>Lepidoptera</taxon>
        <taxon>Glossata</taxon>
        <taxon>Ditrysia</taxon>
        <taxon>Tineoidea</taxon>
        <taxon>Psychidae</taxon>
        <taxon>Oiketicinae</taxon>
        <taxon>Eumeta</taxon>
    </lineage>
</organism>
<protein>
    <submittedName>
        <fullName evidence="2">Uncharacterized protein</fullName>
    </submittedName>
</protein>
<proteinExistence type="predicted"/>
<dbReference type="EMBL" id="BGZK01000394">
    <property type="protein sequence ID" value="GBP41178.1"/>
    <property type="molecule type" value="Genomic_DNA"/>
</dbReference>